<accession>A0A7K0DDQ3</accession>
<protein>
    <submittedName>
        <fullName evidence="1">Uncharacterized protein</fullName>
    </submittedName>
</protein>
<organism evidence="1 2">
    <name type="scientific">Nocardia macrotermitis</name>
    <dbReference type="NCBI Taxonomy" id="2585198"/>
    <lineage>
        <taxon>Bacteria</taxon>
        <taxon>Bacillati</taxon>
        <taxon>Actinomycetota</taxon>
        <taxon>Actinomycetes</taxon>
        <taxon>Mycobacteriales</taxon>
        <taxon>Nocardiaceae</taxon>
        <taxon>Nocardia</taxon>
    </lineage>
</organism>
<proteinExistence type="predicted"/>
<dbReference type="AlphaFoldDB" id="A0A7K0DDQ3"/>
<sequence length="83" mass="8991">MDEGRSNETSLGAQIQDTTIAGRQAMIARETDPGTCTVLVQTKAGYINFLRRIFADHINGPTPERCSGMTDLVQGILPRVGNN</sequence>
<gene>
    <name evidence="1" type="ORF">NRB20_69700</name>
</gene>
<dbReference type="Proteomes" id="UP000438448">
    <property type="component" value="Unassembled WGS sequence"/>
</dbReference>
<dbReference type="EMBL" id="WEGK01000023">
    <property type="protein sequence ID" value="MQY23837.1"/>
    <property type="molecule type" value="Genomic_DNA"/>
</dbReference>
<name>A0A7K0DDQ3_9NOCA</name>
<reference evidence="1 2" key="1">
    <citation type="submission" date="2019-10" db="EMBL/GenBank/DDBJ databases">
        <title>Nocardia macrotermitis sp. nov. and Nocardia aurantia sp. nov., isolated from the gut of fungus growing-termite Macrotermes natalensis.</title>
        <authorList>
            <person name="Benndorf R."/>
            <person name="Schwitalla J."/>
            <person name="Martin K."/>
            <person name="De Beer W."/>
            <person name="Kaster A.-K."/>
            <person name="Vollmers J."/>
            <person name="Poulsen M."/>
            <person name="Beemelmanns C."/>
        </authorList>
    </citation>
    <scope>NUCLEOTIDE SEQUENCE [LARGE SCALE GENOMIC DNA]</scope>
    <source>
        <strain evidence="1 2">RB20</strain>
    </source>
</reference>
<evidence type="ECO:0000313" key="2">
    <source>
        <dbReference type="Proteomes" id="UP000438448"/>
    </source>
</evidence>
<evidence type="ECO:0000313" key="1">
    <source>
        <dbReference type="EMBL" id="MQY23837.1"/>
    </source>
</evidence>
<comment type="caution">
    <text evidence="1">The sequence shown here is derived from an EMBL/GenBank/DDBJ whole genome shotgun (WGS) entry which is preliminary data.</text>
</comment>
<keyword evidence="2" id="KW-1185">Reference proteome</keyword>